<evidence type="ECO:0000256" key="7">
    <source>
        <dbReference type="ARBA" id="ARBA00023141"/>
    </source>
</evidence>
<feature type="binding site" evidence="9">
    <location>
        <position position="120"/>
    </location>
    <ligand>
        <name>phosphoenolpyruvate</name>
        <dbReference type="ChEBI" id="CHEBI:58702"/>
    </ligand>
</feature>
<evidence type="ECO:0000256" key="8">
    <source>
        <dbReference type="ARBA" id="ARBA00044633"/>
    </source>
</evidence>
<dbReference type="Proteomes" id="UP001249240">
    <property type="component" value="Unassembled WGS sequence"/>
</dbReference>
<dbReference type="GO" id="GO:0009073">
    <property type="term" value="P:aromatic amino acid family biosynthetic process"/>
    <property type="evidence" value="ECO:0007669"/>
    <property type="project" value="UniProtKB-KW"/>
</dbReference>
<feature type="binding site" evidence="9">
    <location>
        <position position="167"/>
    </location>
    <ligand>
        <name>phosphoenolpyruvate</name>
        <dbReference type="ChEBI" id="CHEBI:58702"/>
    </ligand>
</feature>
<dbReference type="GO" id="GO:0008652">
    <property type="term" value="P:amino acid biosynthetic process"/>
    <property type="evidence" value="ECO:0007669"/>
    <property type="project" value="UniProtKB-KW"/>
</dbReference>
<evidence type="ECO:0000256" key="9">
    <source>
        <dbReference type="HAMAP-Rule" id="MF_00210"/>
    </source>
</evidence>
<evidence type="ECO:0000256" key="1">
    <source>
        <dbReference type="ARBA" id="ARBA00002174"/>
    </source>
</evidence>
<comment type="pathway">
    <text evidence="2 9">Metabolic intermediate biosynthesis; chorismate biosynthesis; chorismate from D-erythrose 4-phosphate and phosphoenolpyruvate: step 6/7.</text>
</comment>
<comment type="caution">
    <text evidence="9">Lacks conserved residue(s) required for the propagation of feature annotation.</text>
</comment>
<name>A0AAW8SWN5_9ENTE</name>
<dbReference type="InterPro" id="IPR013792">
    <property type="entry name" value="RNA3'P_cycl/enolpyr_Trfase_a/b"/>
</dbReference>
<dbReference type="Gene3D" id="3.65.10.10">
    <property type="entry name" value="Enolpyruvate transferase domain"/>
    <property type="match status" value="2"/>
</dbReference>
<feature type="binding site" evidence="9">
    <location>
        <position position="20"/>
    </location>
    <ligand>
        <name>3-phosphoshikimate</name>
        <dbReference type="ChEBI" id="CHEBI:145989"/>
    </ligand>
</feature>
<dbReference type="PANTHER" id="PTHR21090:SF5">
    <property type="entry name" value="PENTAFUNCTIONAL AROM POLYPEPTIDE"/>
    <property type="match status" value="1"/>
</dbReference>
<dbReference type="PANTHER" id="PTHR21090">
    <property type="entry name" value="AROM/DEHYDROQUINATE SYNTHASE"/>
    <property type="match status" value="1"/>
</dbReference>
<dbReference type="PIRSF" id="PIRSF000505">
    <property type="entry name" value="EPSPS"/>
    <property type="match status" value="1"/>
</dbReference>
<dbReference type="PROSITE" id="PS00104">
    <property type="entry name" value="EPSP_SYNTHASE_1"/>
    <property type="match status" value="1"/>
</dbReference>
<feature type="binding site" evidence="9">
    <location>
        <position position="21"/>
    </location>
    <ligand>
        <name>3-phosphoshikimate</name>
        <dbReference type="ChEBI" id="CHEBI:145989"/>
    </ligand>
</feature>
<feature type="binding site" evidence="9">
    <location>
        <position position="338"/>
    </location>
    <ligand>
        <name>3-phosphoshikimate</name>
        <dbReference type="ChEBI" id="CHEBI:145989"/>
    </ligand>
</feature>
<dbReference type="GO" id="GO:0009423">
    <property type="term" value="P:chorismate biosynthetic process"/>
    <property type="evidence" value="ECO:0007669"/>
    <property type="project" value="UniProtKB-UniRule"/>
</dbReference>
<feature type="binding site" evidence="9">
    <location>
        <position position="92"/>
    </location>
    <ligand>
        <name>phosphoenolpyruvate</name>
        <dbReference type="ChEBI" id="CHEBI:58702"/>
    </ligand>
</feature>
<dbReference type="FunFam" id="3.65.10.10:FF:000005">
    <property type="entry name" value="3-phosphoshikimate 1-carboxyvinyltransferase"/>
    <property type="match status" value="1"/>
</dbReference>
<evidence type="ECO:0000256" key="6">
    <source>
        <dbReference type="ARBA" id="ARBA00022679"/>
    </source>
</evidence>
<reference evidence="11" key="1">
    <citation type="submission" date="2023-03" db="EMBL/GenBank/DDBJ databases">
        <authorList>
            <person name="Shen W."/>
            <person name="Cai J."/>
        </authorList>
    </citation>
    <scope>NUCLEOTIDE SEQUENCE</scope>
    <source>
        <strain evidence="11">B646-2</strain>
    </source>
</reference>
<feature type="binding site" evidence="9">
    <location>
        <position position="311"/>
    </location>
    <ligand>
        <name>3-phosphoshikimate</name>
        <dbReference type="ChEBI" id="CHEBI:145989"/>
    </ligand>
</feature>
<dbReference type="NCBIfam" id="TIGR01356">
    <property type="entry name" value="aroA"/>
    <property type="match status" value="1"/>
</dbReference>
<keyword evidence="6 9" id="KW-0808">Transferase</keyword>
<dbReference type="InterPro" id="IPR023193">
    <property type="entry name" value="EPSP_synthase_CS"/>
</dbReference>
<feature type="binding site" evidence="9">
    <location>
        <position position="384"/>
    </location>
    <ligand>
        <name>phosphoenolpyruvate</name>
        <dbReference type="ChEBI" id="CHEBI:58702"/>
    </ligand>
</feature>
<dbReference type="GO" id="GO:0003866">
    <property type="term" value="F:3-phosphoshikimate 1-carboxyvinyltransferase activity"/>
    <property type="evidence" value="ECO:0007669"/>
    <property type="project" value="UniProtKB-UniRule"/>
</dbReference>
<dbReference type="FunFam" id="3.65.10.10:FF:000006">
    <property type="entry name" value="3-phosphoshikimate 1-carboxyvinyltransferase"/>
    <property type="match status" value="1"/>
</dbReference>
<evidence type="ECO:0000313" key="11">
    <source>
        <dbReference type="EMBL" id="MDT2538860.1"/>
    </source>
</evidence>
<dbReference type="EC" id="2.5.1.19" evidence="9"/>
<keyword evidence="5 9" id="KW-0028">Amino-acid biosynthesis</keyword>
<dbReference type="SUPFAM" id="SSF55205">
    <property type="entry name" value="EPT/RTPC-like"/>
    <property type="match status" value="1"/>
</dbReference>
<dbReference type="InterPro" id="IPR036968">
    <property type="entry name" value="Enolpyruvate_Tfrase_sf"/>
</dbReference>
<dbReference type="PROSITE" id="PS00885">
    <property type="entry name" value="EPSP_SYNTHASE_2"/>
    <property type="match status" value="1"/>
</dbReference>
<comment type="similarity">
    <text evidence="3 9">Belongs to the EPSP synthase family.</text>
</comment>
<dbReference type="HAMAP" id="MF_00210">
    <property type="entry name" value="EPSP_synth"/>
    <property type="match status" value="1"/>
</dbReference>
<gene>
    <name evidence="9 11" type="primary">aroA</name>
    <name evidence="11" type="ORF">P7D78_12010</name>
</gene>
<feature type="domain" description="Enolpyruvate transferase" evidence="10">
    <location>
        <begin position="7"/>
        <end position="419"/>
    </location>
</feature>
<accession>A0AAW8SWN5</accession>
<evidence type="ECO:0000256" key="5">
    <source>
        <dbReference type="ARBA" id="ARBA00022605"/>
    </source>
</evidence>
<comment type="function">
    <text evidence="1 9">Catalyzes the transfer of the enolpyruvyl moiety of phosphoenolpyruvate (PEP) to the 5-hydroxyl of shikimate-3-phosphate (S3P) to produce enolpyruvyl shikimate-3-phosphate and inorganic phosphate.</text>
</comment>
<evidence type="ECO:0000256" key="2">
    <source>
        <dbReference type="ARBA" id="ARBA00004811"/>
    </source>
</evidence>
<feature type="binding site" evidence="9">
    <location>
        <position position="20"/>
    </location>
    <ligand>
        <name>phosphoenolpyruvate</name>
        <dbReference type="ChEBI" id="CHEBI:58702"/>
    </ligand>
</feature>
<organism evidence="11 12">
    <name type="scientific">Enterococcus raffinosus</name>
    <dbReference type="NCBI Taxonomy" id="71452"/>
    <lineage>
        <taxon>Bacteria</taxon>
        <taxon>Bacillati</taxon>
        <taxon>Bacillota</taxon>
        <taxon>Bacilli</taxon>
        <taxon>Lactobacillales</taxon>
        <taxon>Enterococcaceae</taxon>
        <taxon>Enterococcus</taxon>
    </lineage>
</organism>
<dbReference type="InterPro" id="IPR006264">
    <property type="entry name" value="EPSP_synthase"/>
</dbReference>
<dbReference type="RefSeq" id="WP_028020464.1">
    <property type="nucleotide sequence ID" value="NZ_CABLCA010000025.1"/>
</dbReference>
<dbReference type="InterPro" id="IPR001986">
    <property type="entry name" value="Enolpyruvate_Tfrase_dom"/>
</dbReference>
<comment type="subcellular location">
    <subcellularLocation>
        <location evidence="9">Cytoplasm</location>
    </subcellularLocation>
</comment>
<comment type="catalytic activity">
    <reaction evidence="8">
        <text>3-phosphoshikimate + phosphoenolpyruvate = 5-O-(1-carboxyvinyl)-3-phosphoshikimate + phosphate</text>
        <dbReference type="Rhea" id="RHEA:21256"/>
        <dbReference type="ChEBI" id="CHEBI:43474"/>
        <dbReference type="ChEBI" id="CHEBI:57701"/>
        <dbReference type="ChEBI" id="CHEBI:58702"/>
        <dbReference type="ChEBI" id="CHEBI:145989"/>
        <dbReference type="EC" id="2.5.1.19"/>
    </reaction>
    <physiologicalReaction direction="left-to-right" evidence="8">
        <dbReference type="Rhea" id="RHEA:21257"/>
    </physiologicalReaction>
</comment>
<feature type="binding site" evidence="9">
    <location>
        <position position="165"/>
    </location>
    <ligand>
        <name>3-phosphoshikimate</name>
        <dbReference type="ChEBI" id="CHEBI:145989"/>
    </ligand>
</feature>
<dbReference type="CDD" id="cd01556">
    <property type="entry name" value="EPSP_synthase"/>
    <property type="match status" value="1"/>
</dbReference>
<proteinExistence type="inferred from homology"/>
<dbReference type="GO" id="GO:0005737">
    <property type="term" value="C:cytoplasm"/>
    <property type="evidence" value="ECO:0007669"/>
    <property type="project" value="UniProtKB-SubCell"/>
</dbReference>
<dbReference type="EMBL" id="JARPXM010000011">
    <property type="protein sequence ID" value="MDT2538860.1"/>
    <property type="molecule type" value="Genomic_DNA"/>
</dbReference>
<comment type="subunit">
    <text evidence="9">Monomer.</text>
</comment>
<protein>
    <recommendedName>
        <fullName evidence="9">3-phosphoshikimate 1-carboxyvinyltransferase</fullName>
        <ecNumber evidence="9">2.5.1.19</ecNumber>
    </recommendedName>
    <alternativeName>
        <fullName evidence="9">5-enolpyruvylshikimate-3-phosphate synthase</fullName>
        <shortName evidence="9">EPSP synthase</shortName>
        <shortName evidence="9">EPSPS</shortName>
    </alternativeName>
</protein>
<feature type="binding site" evidence="9">
    <location>
        <position position="342"/>
    </location>
    <ligand>
        <name>phosphoenolpyruvate</name>
        <dbReference type="ChEBI" id="CHEBI:58702"/>
    </ligand>
</feature>
<dbReference type="AlphaFoldDB" id="A0AAW8SWN5"/>
<evidence type="ECO:0000313" key="12">
    <source>
        <dbReference type="Proteomes" id="UP001249240"/>
    </source>
</evidence>
<evidence type="ECO:0000256" key="3">
    <source>
        <dbReference type="ARBA" id="ARBA00009948"/>
    </source>
</evidence>
<comment type="caution">
    <text evidence="11">The sequence shown here is derived from an EMBL/GenBank/DDBJ whole genome shotgun (WGS) entry which is preliminary data.</text>
</comment>
<evidence type="ECO:0000259" key="10">
    <source>
        <dbReference type="Pfam" id="PF00275"/>
    </source>
</evidence>
<keyword evidence="4 9" id="KW-0963">Cytoplasm</keyword>
<keyword evidence="7 9" id="KW-0057">Aromatic amino acid biosynthesis</keyword>
<feature type="active site" description="Proton acceptor" evidence="9">
    <location>
        <position position="311"/>
    </location>
</feature>
<feature type="binding site" evidence="9">
    <location>
        <position position="25"/>
    </location>
    <ligand>
        <name>3-phosphoshikimate</name>
        <dbReference type="ChEBI" id="CHEBI:145989"/>
    </ligand>
</feature>
<dbReference type="Pfam" id="PF00275">
    <property type="entry name" value="EPSP_synthase"/>
    <property type="match status" value="1"/>
</dbReference>
<evidence type="ECO:0000256" key="4">
    <source>
        <dbReference type="ARBA" id="ARBA00022490"/>
    </source>
</evidence>
<sequence>MKLLKNKSGLSGTLTVPADKSISHRSIMFGAISHGKTTIHNFLRAEDCLSTVAVFKALGVTIDDDGEVISIEGKGFKHLQAPQQILDAGNSGTTMRLVLGILAGQTFHSKIAGDASLNRRPMERVMGPLRMMGGNLQGEQGSEFPPIEIEGGPLSAITYEMPIASAQVKSAILFAALQAEGLTTIIEKEKSRNHTEEMIKQFGGNISVEDKTITVSGGQQLVGQEVTVPGDISSAAFYLVAATLLADSDLQLKHVGINPTRTGILDVLQEMGADIQEGSVDSQNQAADLQIKAAPLKAVEIKGEIIPRLIDELPVIALAATQAEGTTVIRDAEELKVKETNRIDATAQELNKLGANIETTEDGLIIHGPTPLHGGTVDSHGDHRIGMMLQIAALLTDDTVELNNPEAINISYPNFFNDLASLI</sequence>
<feature type="binding site" evidence="9">
    <location>
        <position position="167"/>
    </location>
    <ligand>
        <name>3-phosphoshikimate</name>
        <dbReference type="ChEBI" id="CHEBI:145989"/>
    </ligand>
</feature>